<dbReference type="eggNOG" id="KOG4765">
    <property type="taxonomic scope" value="Eukaryota"/>
</dbReference>
<dbReference type="GO" id="GO:0031965">
    <property type="term" value="C:nuclear membrane"/>
    <property type="evidence" value="ECO:0007669"/>
    <property type="project" value="Ensembl"/>
</dbReference>
<dbReference type="AlphaFoldDB" id="F6ZCK2"/>
<organism evidence="10 11">
    <name type="scientific">Ornithorhynchus anatinus</name>
    <name type="common">Duckbill platypus</name>
    <dbReference type="NCBI Taxonomy" id="9258"/>
    <lineage>
        <taxon>Eukaryota</taxon>
        <taxon>Metazoa</taxon>
        <taxon>Chordata</taxon>
        <taxon>Craniata</taxon>
        <taxon>Vertebrata</taxon>
        <taxon>Euteleostomi</taxon>
        <taxon>Mammalia</taxon>
        <taxon>Monotremata</taxon>
        <taxon>Ornithorhynchidae</taxon>
        <taxon>Ornithorhynchus</taxon>
    </lineage>
</organism>
<evidence type="ECO:0000256" key="2">
    <source>
        <dbReference type="ARBA" id="ARBA00022723"/>
    </source>
</evidence>
<evidence type="ECO:0000256" key="7">
    <source>
        <dbReference type="SAM" id="MobiDB-lite"/>
    </source>
</evidence>
<evidence type="ECO:0000256" key="4">
    <source>
        <dbReference type="ARBA" id="ARBA00022833"/>
    </source>
</evidence>
<feature type="compositionally biased region" description="Basic and acidic residues" evidence="7">
    <location>
        <begin position="68"/>
        <end position="77"/>
    </location>
</feature>
<evidence type="ECO:0000256" key="3">
    <source>
        <dbReference type="ARBA" id="ARBA00022771"/>
    </source>
</evidence>
<feature type="compositionally biased region" description="Polar residues" evidence="7">
    <location>
        <begin position="80"/>
        <end position="98"/>
    </location>
</feature>
<dbReference type="Ensembl" id="ENSOANT00000018156.3">
    <property type="protein sequence ID" value="ENSOANP00000018153.2"/>
    <property type="gene ID" value="ENSOANG00000011460.4"/>
</dbReference>
<name>F6ZCK2_ORNAN</name>
<proteinExistence type="predicted"/>
<dbReference type="OMA" id="EWCPWIS"/>
<dbReference type="GO" id="GO:0044615">
    <property type="term" value="C:nuclear pore nuclear basket"/>
    <property type="evidence" value="ECO:0007669"/>
    <property type="project" value="Ensembl"/>
</dbReference>
<feature type="domain" description="NuBaID C-terminal" evidence="9">
    <location>
        <begin position="274"/>
        <end position="497"/>
    </location>
</feature>
<dbReference type="HOGENOM" id="CLU_052185_0_0_1"/>
<evidence type="ECO:0000256" key="1">
    <source>
        <dbReference type="ARBA" id="ARBA00004123"/>
    </source>
</evidence>
<evidence type="ECO:0000259" key="8">
    <source>
        <dbReference type="Pfam" id="PF07967"/>
    </source>
</evidence>
<dbReference type="InterPro" id="IPR013909">
    <property type="entry name" value="NuBaID_C"/>
</dbReference>
<evidence type="ECO:0000256" key="5">
    <source>
        <dbReference type="ARBA" id="ARBA00023242"/>
    </source>
</evidence>
<dbReference type="GO" id="GO:0005654">
    <property type="term" value="C:nucleoplasm"/>
    <property type="evidence" value="ECO:0007669"/>
    <property type="project" value="Ensembl"/>
</dbReference>
<dbReference type="PANTHER" id="PTHR15835">
    <property type="entry name" value="NUCLEAR-INTERACTING PARTNER OF ALK"/>
    <property type="match status" value="1"/>
</dbReference>
<feature type="region of interest" description="Disordered" evidence="7">
    <location>
        <begin position="382"/>
        <end position="450"/>
    </location>
</feature>
<feature type="domain" description="C3HC-type" evidence="8">
    <location>
        <begin position="99"/>
        <end position="225"/>
    </location>
</feature>
<keyword evidence="4" id="KW-0862">Zinc</keyword>
<reference evidence="10" key="3">
    <citation type="submission" date="2025-09" db="UniProtKB">
        <authorList>
            <consortium name="Ensembl"/>
        </authorList>
    </citation>
    <scope>IDENTIFICATION</scope>
    <source>
        <strain evidence="10">Glennie</strain>
    </source>
</reference>
<reference evidence="10" key="2">
    <citation type="submission" date="2025-08" db="UniProtKB">
        <authorList>
            <consortium name="Ensembl"/>
        </authorList>
    </citation>
    <scope>IDENTIFICATION</scope>
    <source>
        <strain evidence="10">Glennie</strain>
    </source>
</reference>
<keyword evidence="5" id="KW-0539">Nucleus</keyword>
<feature type="region of interest" description="Disordered" evidence="7">
    <location>
        <begin position="1"/>
        <end position="56"/>
    </location>
</feature>
<dbReference type="Proteomes" id="UP000002279">
    <property type="component" value="Chromosome 10"/>
</dbReference>
<comment type="subcellular location">
    <subcellularLocation>
        <location evidence="1">Nucleus</location>
    </subcellularLocation>
</comment>
<evidence type="ECO:0000313" key="10">
    <source>
        <dbReference type="Ensembl" id="ENSOANP00000018153.2"/>
    </source>
</evidence>
<keyword evidence="3" id="KW-0863">Zinc-finger</keyword>
<accession>F6ZCK2</accession>
<feature type="compositionally biased region" description="Low complexity" evidence="7">
    <location>
        <begin position="434"/>
        <end position="444"/>
    </location>
</feature>
<dbReference type="GeneTree" id="ENSGT00390000006086"/>
<dbReference type="PANTHER" id="PTHR15835:SF6">
    <property type="entry name" value="ZINC FINGER C3HC-TYPE PROTEIN 1"/>
    <property type="match status" value="1"/>
</dbReference>
<dbReference type="STRING" id="9258.ENSOANP00000018153"/>
<gene>
    <name evidence="10" type="primary">ZC3HC1</name>
</gene>
<keyword evidence="2" id="KW-0479">Metal-binding</keyword>
<dbReference type="InParanoid" id="F6ZCK2"/>
<dbReference type="FunCoup" id="F6ZCK2">
    <property type="interactions" value="2531"/>
</dbReference>
<comment type="function">
    <text evidence="6">Required for proper positioning of a substantial amount of TPR at the nuclear basket (NB) through interaction with TPR.</text>
</comment>
<reference evidence="10 11" key="1">
    <citation type="journal article" date="2008" name="Nature">
        <title>Genome analysis of the platypus reveals unique signatures of evolution.</title>
        <authorList>
            <person name="Warren W.C."/>
            <person name="Hillier L.W."/>
            <person name="Marshall Graves J.A."/>
            <person name="Birney E."/>
            <person name="Ponting C.P."/>
            <person name="Grutzner F."/>
            <person name="Belov K."/>
            <person name="Miller W."/>
            <person name="Clarke L."/>
            <person name="Chinwalla A.T."/>
            <person name="Yang S.P."/>
            <person name="Heger A."/>
            <person name="Locke D.P."/>
            <person name="Miethke P."/>
            <person name="Waters P.D."/>
            <person name="Veyrunes F."/>
            <person name="Fulton L."/>
            <person name="Fulton B."/>
            <person name="Graves T."/>
            <person name="Wallis J."/>
            <person name="Puente X.S."/>
            <person name="Lopez-Otin C."/>
            <person name="Ordonez G.R."/>
            <person name="Eichler E.E."/>
            <person name="Chen L."/>
            <person name="Cheng Z."/>
            <person name="Deakin J.E."/>
            <person name="Alsop A."/>
            <person name="Thompson K."/>
            <person name="Kirby P."/>
            <person name="Papenfuss A.T."/>
            <person name="Wakefield M.J."/>
            <person name="Olender T."/>
            <person name="Lancet D."/>
            <person name="Huttley G.A."/>
            <person name="Smit A.F."/>
            <person name="Pask A."/>
            <person name="Temple-Smith P."/>
            <person name="Batzer M.A."/>
            <person name="Walker J.A."/>
            <person name="Konkel M.K."/>
            <person name="Harris R.S."/>
            <person name="Whittington C.M."/>
            <person name="Wong E.S."/>
            <person name="Gemmell N.J."/>
            <person name="Buschiazzo E."/>
            <person name="Vargas Jentzsch I.M."/>
            <person name="Merkel A."/>
            <person name="Schmitz J."/>
            <person name="Zemann A."/>
            <person name="Churakov G."/>
            <person name="Kriegs J.O."/>
            <person name="Brosius J."/>
            <person name="Murchison E.P."/>
            <person name="Sachidanandam R."/>
            <person name="Smith C."/>
            <person name="Hannon G.J."/>
            <person name="Tsend-Ayush E."/>
            <person name="McMillan D."/>
            <person name="Attenborough R."/>
            <person name="Rens W."/>
            <person name="Ferguson-Smith M."/>
            <person name="Lefevre C.M."/>
            <person name="Sharp J.A."/>
            <person name="Nicholas K.R."/>
            <person name="Ray D.A."/>
            <person name="Kube M."/>
            <person name="Reinhardt R."/>
            <person name="Pringle T.H."/>
            <person name="Taylor J."/>
            <person name="Jones R.C."/>
            <person name="Nixon B."/>
            <person name="Dacheux J.L."/>
            <person name="Niwa H."/>
            <person name="Sekita Y."/>
            <person name="Huang X."/>
            <person name="Stark A."/>
            <person name="Kheradpour P."/>
            <person name="Kellis M."/>
            <person name="Flicek P."/>
            <person name="Chen Y."/>
            <person name="Webber C."/>
            <person name="Hardison R."/>
            <person name="Nelson J."/>
            <person name="Hallsworth-Pepin K."/>
            <person name="Delehaunty K."/>
            <person name="Markovic C."/>
            <person name="Minx P."/>
            <person name="Feng Y."/>
            <person name="Kremitzki C."/>
            <person name="Mitreva M."/>
            <person name="Glasscock J."/>
            <person name="Wylie T."/>
            <person name="Wohldmann P."/>
            <person name="Thiru P."/>
            <person name="Nhan M.N."/>
            <person name="Pohl C.S."/>
            <person name="Smith S.M."/>
            <person name="Hou S."/>
            <person name="Nefedov M."/>
            <person name="de Jong P.J."/>
            <person name="Renfree M.B."/>
            <person name="Mardis E.R."/>
            <person name="Wilson R.K."/>
        </authorList>
    </citation>
    <scope>NUCLEOTIDE SEQUENCE [LARGE SCALE GENOMIC DNA]</scope>
    <source>
        <strain evidence="10 11">Glennie</strain>
    </source>
</reference>
<dbReference type="GO" id="GO:0005634">
    <property type="term" value="C:nucleus"/>
    <property type="evidence" value="ECO:0000318"/>
    <property type="project" value="GO_Central"/>
</dbReference>
<feature type="compositionally biased region" description="Polar residues" evidence="7">
    <location>
        <begin position="399"/>
        <end position="414"/>
    </location>
</feature>
<keyword evidence="11" id="KW-1185">Reference proteome</keyword>
<evidence type="ECO:0000313" key="11">
    <source>
        <dbReference type="Proteomes" id="UP000002279"/>
    </source>
</evidence>
<protein>
    <submittedName>
        <fullName evidence="10">Zinc finger C3HC-type containing 1</fullName>
    </submittedName>
</protein>
<dbReference type="Pfam" id="PF07967">
    <property type="entry name" value="zf-C3HC"/>
    <property type="match status" value="1"/>
</dbReference>
<dbReference type="GO" id="GO:0008270">
    <property type="term" value="F:zinc ion binding"/>
    <property type="evidence" value="ECO:0007669"/>
    <property type="project" value="UniProtKB-KW"/>
</dbReference>
<dbReference type="Pfam" id="PF08600">
    <property type="entry name" value="NuBaID_C"/>
    <property type="match status" value="1"/>
</dbReference>
<evidence type="ECO:0000256" key="6">
    <source>
        <dbReference type="ARBA" id="ARBA00044931"/>
    </source>
</evidence>
<dbReference type="InterPro" id="IPR012935">
    <property type="entry name" value="NuBaID_N"/>
</dbReference>
<dbReference type="Bgee" id="ENSOANG00000011460">
    <property type="expression patterns" value="Expressed in testis and 8 other cell types or tissues"/>
</dbReference>
<sequence length="529" mass="58030">MAAAPPPERRWRDVSGRSGSGPAPKAVGERFRGRTKMAAPTGAIPGGSPPLGTPQKVRLLIGEGIVPEEGHPERKDTPALSESVNGSPQAEQQPPFETTSKDAFFNRVETFTSLKWAGKPRELSPLVCAKYGWMTIECDMLKCSGCQAFLCASLQPAFDFDKYKERCAELKKALCTAHEKFCFWPDSPCPDRFGVLLLDEPLALLGDFLDRFQSLCHLDLQLPALRPDDMKNMSLTEDKISLLLHLIEDELEHRTDGDRAAVKLGSDIQVHIAACILAVFGWACSSSSESTHLSLISCSRCMRKVGLWGFQQIESALSDLEVSCGLTGPQMAAPDGRPERFPLVPESPRRMMTRSRDTMFPFGPEQPPEKSPGFVLTRTRSWDCSSPIDRPELDAASPATRSRPVTRSMGQGDTTGAEVPSSPLRKAKRARLCSSSSSDTSPRSVFDPASQHRDWCPWVNGAQGGDVQESSRDESDVCTAAEPGWEAVLNLLLAHKSSHPPADTDSMSLSQKSRKVFRIFQQWESVPSS</sequence>
<evidence type="ECO:0000259" key="9">
    <source>
        <dbReference type="Pfam" id="PF08600"/>
    </source>
</evidence>
<feature type="region of interest" description="Disordered" evidence="7">
    <location>
        <begin position="68"/>
        <end position="99"/>
    </location>
</feature>
<dbReference type="GO" id="GO:0019901">
    <property type="term" value="F:protein kinase binding"/>
    <property type="evidence" value="ECO:0007669"/>
    <property type="project" value="Ensembl"/>
</dbReference>